<keyword evidence="1" id="KW-1133">Transmembrane helix</keyword>
<dbReference type="RefSeq" id="WP_065255363.1">
    <property type="nucleotide sequence ID" value="NZ_JARDJM010000041.1"/>
</dbReference>
<evidence type="ECO:0000313" key="3">
    <source>
        <dbReference type="Proteomes" id="UP000092607"/>
    </source>
</evidence>
<reference evidence="2 3" key="1">
    <citation type="submission" date="2016-06" db="EMBL/GenBank/DDBJ databases">
        <title>Draft genome of Moraxella lacunata CCUG 57757A.</title>
        <authorList>
            <person name="Salva-Serra F."/>
            <person name="Engstrom-Jakobsson H."/>
            <person name="Thorell K."/>
            <person name="Gonzales-Siles L."/>
            <person name="Karlsson R."/>
            <person name="Boulund F."/>
            <person name="Engstrand L."/>
            <person name="Kristiansson E."/>
            <person name="Moore E."/>
        </authorList>
    </citation>
    <scope>NUCLEOTIDE SEQUENCE [LARGE SCALE GENOMIC DNA]</scope>
    <source>
        <strain evidence="2 3">CCUG 57757A</strain>
    </source>
</reference>
<proteinExistence type="predicted"/>
<dbReference type="AlphaFoldDB" id="A0A1B8Q5G1"/>
<dbReference type="Proteomes" id="UP000092607">
    <property type="component" value="Unassembled WGS sequence"/>
</dbReference>
<organism evidence="2 3">
    <name type="scientific">Moraxella lacunata</name>
    <dbReference type="NCBI Taxonomy" id="477"/>
    <lineage>
        <taxon>Bacteria</taxon>
        <taxon>Pseudomonadati</taxon>
        <taxon>Pseudomonadota</taxon>
        <taxon>Gammaproteobacteria</taxon>
        <taxon>Moraxellales</taxon>
        <taxon>Moraxellaceae</taxon>
        <taxon>Moraxella</taxon>
    </lineage>
</organism>
<evidence type="ECO:0000256" key="1">
    <source>
        <dbReference type="SAM" id="Phobius"/>
    </source>
</evidence>
<name>A0A1B8Q5G1_MORLA</name>
<comment type="caution">
    <text evidence="2">The sequence shown here is derived from an EMBL/GenBank/DDBJ whole genome shotgun (WGS) entry which is preliminary data.</text>
</comment>
<feature type="transmembrane region" description="Helical" evidence="1">
    <location>
        <begin position="20"/>
        <end position="46"/>
    </location>
</feature>
<protein>
    <submittedName>
        <fullName evidence="2">Uncharacterized protein</fullName>
    </submittedName>
</protein>
<feature type="transmembrane region" description="Helical" evidence="1">
    <location>
        <begin position="162"/>
        <end position="184"/>
    </location>
</feature>
<gene>
    <name evidence="2" type="ORF">A9309_02675</name>
</gene>
<keyword evidence="1" id="KW-0472">Membrane</keyword>
<dbReference type="EMBL" id="LZMS01000037">
    <property type="protein sequence ID" value="OBX64990.1"/>
    <property type="molecule type" value="Genomic_DNA"/>
</dbReference>
<feature type="transmembrane region" description="Helical" evidence="1">
    <location>
        <begin position="67"/>
        <end position="85"/>
    </location>
</feature>
<sequence length="192" mass="22510">MVSYSTKATWLVSKEIAPFGGFYIFSYILVIFSSIFLNLIFAIDYGGFFNWSQTIDANSVVRMTHDFIVLYLIFSYIWCFFKYIFTNLSDSTNDIIRLSFEEFFDNMKIYQNLNSYQYHFVLLLLSILSLSVAILILHLFTMEHGGSHTRVGRMFGSGSFQAIIYTGLMNLAMFFVFIYSFVIWEQRNYVSE</sequence>
<evidence type="ECO:0000313" key="2">
    <source>
        <dbReference type="EMBL" id="OBX64990.1"/>
    </source>
</evidence>
<keyword evidence="1" id="KW-0812">Transmembrane</keyword>
<feature type="transmembrane region" description="Helical" evidence="1">
    <location>
        <begin position="116"/>
        <end position="141"/>
    </location>
</feature>
<accession>A0A1B8Q5G1</accession>